<accession>A0ABM9UHL5</accession>
<gene>
    <name evidence="1" type="ORF">Ga0061061_11626</name>
</gene>
<comment type="caution">
    <text evidence="1">The sequence shown here is derived from an EMBL/GenBank/DDBJ whole genome shotgun (WGS) entry which is preliminary data.</text>
</comment>
<evidence type="ECO:0000313" key="2">
    <source>
        <dbReference type="Proteomes" id="UP000182178"/>
    </source>
</evidence>
<organism evidence="1 2">
    <name type="scientific">Chelatococcus sambhunathii</name>
    <dbReference type="NCBI Taxonomy" id="363953"/>
    <lineage>
        <taxon>Bacteria</taxon>
        <taxon>Pseudomonadati</taxon>
        <taxon>Pseudomonadota</taxon>
        <taxon>Alphaproteobacteria</taxon>
        <taxon>Hyphomicrobiales</taxon>
        <taxon>Chelatococcaceae</taxon>
        <taxon>Chelatococcus</taxon>
    </lineage>
</organism>
<proteinExistence type="predicted"/>
<protein>
    <recommendedName>
        <fullName evidence="3">Ribbon-helix-helix protein, copG family</fullName>
    </recommendedName>
</protein>
<keyword evidence="2" id="KW-1185">Reference proteome</keyword>
<name>A0ABM9UHL5_9HYPH</name>
<evidence type="ECO:0000313" key="1">
    <source>
        <dbReference type="EMBL" id="CUA90873.1"/>
    </source>
</evidence>
<evidence type="ECO:0008006" key="3">
    <source>
        <dbReference type="Google" id="ProtNLM"/>
    </source>
</evidence>
<dbReference type="RefSeq" id="WP_055460954.1">
    <property type="nucleotide sequence ID" value="NZ_CYHC01000016.1"/>
</dbReference>
<dbReference type="EMBL" id="CYHC01000016">
    <property type="protein sequence ID" value="CUA90873.1"/>
    <property type="molecule type" value="Genomic_DNA"/>
</dbReference>
<reference evidence="1 2" key="1">
    <citation type="submission" date="2015-08" db="EMBL/GenBank/DDBJ databases">
        <authorList>
            <person name="Varghese N."/>
        </authorList>
    </citation>
    <scope>NUCLEOTIDE SEQUENCE [LARGE SCALE GENOMIC DNA]</scope>
    <source>
        <strain evidence="1 2">DSM 18167</strain>
    </source>
</reference>
<sequence length="117" mass="13189">MSKEGAFNPARTINPGLIERRQITITVSRIMYDRLGEMAKEAGLSRTAYAERLFEAAYTARCKETGDLQLDRMCAAVALLWAKDWNTAEIGLALKVDETTVLRMLETFRRMRDGADA</sequence>
<dbReference type="Proteomes" id="UP000182178">
    <property type="component" value="Unassembled WGS sequence"/>
</dbReference>